<dbReference type="AlphaFoldDB" id="A0A8T9QBK6"/>
<proteinExistence type="predicted"/>
<accession>A0A8T9QBK6</accession>
<keyword evidence="1" id="KW-1133">Transmembrane helix</keyword>
<name>A0A8T9QBK6_9BACT</name>
<evidence type="ECO:0000256" key="1">
    <source>
        <dbReference type="SAM" id="Phobius"/>
    </source>
</evidence>
<dbReference type="KEGG" id="hcu:MUN79_14075"/>
<keyword evidence="1" id="KW-0812">Transmembrane</keyword>
<sequence length="218" mass="24652">MPALPSPPPTIRQVYPPLGYTQLTLQETGLQVEEKRFFNRTEILISYEDLMPIGVARQHSFPFRLTLAALFLTFGCAKAAYMVVTLAGQRESALWLLLILGGLLLAIVAFALRQWRHDFVLTTARGNIALFDSRRNRSALYDFANLVRDHTILYLREQYAEVDPTQPAESQLARLDWLQQVGVLNKTQVEQRKTRLLGKFYGSQSVPGNEFGLAPSVN</sequence>
<keyword evidence="3" id="KW-1185">Reference proteome</keyword>
<feature type="transmembrane region" description="Helical" evidence="1">
    <location>
        <begin position="67"/>
        <end position="87"/>
    </location>
</feature>
<reference evidence="2" key="1">
    <citation type="submission" date="2022-04" db="EMBL/GenBank/DDBJ databases">
        <title>Hymenobacter sp. isolated from the air.</title>
        <authorList>
            <person name="Won M."/>
            <person name="Lee C.-M."/>
            <person name="Woen H.-Y."/>
            <person name="Kwon S.-W."/>
        </authorList>
    </citation>
    <scope>NUCLEOTIDE SEQUENCE</scope>
    <source>
        <strain evidence="2">5116S-3</strain>
    </source>
</reference>
<keyword evidence="1" id="KW-0472">Membrane</keyword>
<feature type="transmembrane region" description="Helical" evidence="1">
    <location>
        <begin position="93"/>
        <end position="112"/>
    </location>
</feature>
<dbReference type="RefSeq" id="WP_244678223.1">
    <property type="nucleotide sequence ID" value="NZ_CP095046.1"/>
</dbReference>
<protein>
    <submittedName>
        <fullName evidence="2">Uncharacterized protein</fullName>
    </submittedName>
</protein>
<gene>
    <name evidence="2" type="ORF">MUN79_14075</name>
</gene>
<dbReference type="EMBL" id="CP095046">
    <property type="protein sequence ID" value="UOQ74887.1"/>
    <property type="molecule type" value="Genomic_DNA"/>
</dbReference>
<evidence type="ECO:0000313" key="2">
    <source>
        <dbReference type="EMBL" id="UOQ74887.1"/>
    </source>
</evidence>
<organism evidence="2 3">
    <name type="scientific">Hymenobacter cellulosilyticus</name>
    <dbReference type="NCBI Taxonomy" id="2932248"/>
    <lineage>
        <taxon>Bacteria</taxon>
        <taxon>Pseudomonadati</taxon>
        <taxon>Bacteroidota</taxon>
        <taxon>Cytophagia</taxon>
        <taxon>Cytophagales</taxon>
        <taxon>Hymenobacteraceae</taxon>
        <taxon>Hymenobacter</taxon>
    </lineage>
</organism>
<evidence type="ECO:0000313" key="3">
    <source>
        <dbReference type="Proteomes" id="UP000831796"/>
    </source>
</evidence>
<dbReference type="Proteomes" id="UP000831796">
    <property type="component" value="Chromosome"/>
</dbReference>